<keyword evidence="4" id="KW-0813">Transport</keyword>
<evidence type="ECO:0000256" key="4">
    <source>
        <dbReference type="ARBA" id="ARBA00022448"/>
    </source>
</evidence>
<evidence type="ECO:0000256" key="3">
    <source>
        <dbReference type="ARBA" id="ARBA00020983"/>
    </source>
</evidence>
<protein>
    <recommendedName>
        <fullName evidence="3">Conserved oligomeric Golgi complex subunit 8</fullName>
    </recommendedName>
    <alternativeName>
        <fullName evidence="8">Component of oligomeric Golgi complex 8</fullName>
    </alternativeName>
</protein>
<keyword evidence="7" id="KW-0472">Membrane</keyword>
<dbReference type="AlphaFoldDB" id="A0A9P5N3V5"/>
<dbReference type="EMBL" id="WHVB01000002">
    <property type="protein sequence ID" value="KAF8485828.1"/>
    <property type="molecule type" value="Genomic_DNA"/>
</dbReference>
<name>A0A9P5N3V5_9AGAM</name>
<dbReference type="GO" id="GO:0000139">
    <property type="term" value="C:Golgi membrane"/>
    <property type="evidence" value="ECO:0007669"/>
    <property type="project" value="UniProtKB-SubCell"/>
</dbReference>
<comment type="similarity">
    <text evidence="2">Belongs to the COG8 family.</text>
</comment>
<evidence type="ECO:0000256" key="6">
    <source>
        <dbReference type="ARBA" id="ARBA00023034"/>
    </source>
</evidence>
<evidence type="ECO:0000256" key="1">
    <source>
        <dbReference type="ARBA" id="ARBA00004395"/>
    </source>
</evidence>
<evidence type="ECO:0000313" key="9">
    <source>
        <dbReference type="EMBL" id="KAF8485828.1"/>
    </source>
</evidence>
<organism evidence="9 10">
    <name type="scientific">Russula ochroleuca</name>
    <dbReference type="NCBI Taxonomy" id="152965"/>
    <lineage>
        <taxon>Eukaryota</taxon>
        <taxon>Fungi</taxon>
        <taxon>Dikarya</taxon>
        <taxon>Basidiomycota</taxon>
        <taxon>Agaricomycotina</taxon>
        <taxon>Agaricomycetes</taxon>
        <taxon>Russulales</taxon>
        <taxon>Russulaceae</taxon>
        <taxon>Russula</taxon>
    </lineage>
</organism>
<dbReference type="PANTHER" id="PTHR21311:SF0">
    <property type="entry name" value="CONSERVED OLIGOMERIC GOLGI COMPLEX SUBUNIT 8"/>
    <property type="match status" value="1"/>
</dbReference>
<reference evidence="9" key="2">
    <citation type="journal article" date="2020" name="Nat. Commun.">
        <title>Large-scale genome sequencing of mycorrhizal fungi provides insights into the early evolution of symbiotic traits.</title>
        <authorList>
            <person name="Miyauchi S."/>
            <person name="Kiss E."/>
            <person name="Kuo A."/>
            <person name="Drula E."/>
            <person name="Kohler A."/>
            <person name="Sanchez-Garcia M."/>
            <person name="Morin E."/>
            <person name="Andreopoulos B."/>
            <person name="Barry K.W."/>
            <person name="Bonito G."/>
            <person name="Buee M."/>
            <person name="Carver A."/>
            <person name="Chen C."/>
            <person name="Cichocki N."/>
            <person name="Clum A."/>
            <person name="Culley D."/>
            <person name="Crous P.W."/>
            <person name="Fauchery L."/>
            <person name="Girlanda M."/>
            <person name="Hayes R.D."/>
            <person name="Keri Z."/>
            <person name="LaButti K."/>
            <person name="Lipzen A."/>
            <person name="Lombard V."/>
            <person name="Magnuson J."/>
            <person name="Maillard F."/>
            <person name="Murat C."/>
            <person name="Nolan M."/>
            <person name="Ohm R.A."/>
            <person name="Pangilinan J."/>
            <person name="Pereira M.F."/>
            <person name="Perotto S."/>
            <person name="Peter M."/>
            <person name="Pfister S."/>
            <person name="Riley R."/>
            <person name="Sitrit Y."/>
            <person name="Stielow J.B."/>
            <person name="Szollosi G."/>
            <person name="Zifcakova L."/>
            <person name="Stursova M."/>
            <person name="Spatafora J.W."/>
            <person name="Tedersoo L."/>
            <person name="Vaario L.M."/>
            <person name="Yamada A."/>
            <person name="Yan M."/>
            <person name="Wang P."/>
            <person name="Xu J."/>
            <person name="Bruns T."/>
            <person name="Baldrian P."/>
            <person name="Vilgalys R."/>
            <person name="Dunand C."/>
            <person name="Henrissat B."/>
            <person name="Grigoriev I.V."/>
            <person name="Hibbett D."/>
            <person name="Nagy L.G."/>
            <person name="Martin F.M."/>
        </authorList>
    </citation>
    <scope>NUCLEOTIDE SEQUENCE</scope>
    <source>
        <strain evidence="9">Prilba</strain>
    </source>
</reference>
<keyword evidence="5" id="KW-0653">Protein transport</keyword>
<keyword evidence="6" id="KW-0333">Golgi apparatus</keyword>
<comment type="subcellular location">
    <subcellularLocation>
        <location evidence="1">Golgi apparatus membrane</location>
        <topology evidence="1">Peripheral membrane protein</topology>
    </subcellularLocation>
</comment>
<dbReference type="GO" id="GO:0017119">
    <property type="term" value="C:Golgi transport complex"/>
    <property type="evidence" value="ECO:0007669"/>
    <property type="project" value="InterPro"/>
</dbReference>
<dbReference type="GO" id="GO:0015031">
    <property type="term" value="P:protein transport"/>
    <property type="evidence" value="ECO:0007669"/>
    <property type="project" value="UniProtKB-KW"/>
</dbReference>
<evidence type="ECO:0000256" key="2">
    <source>
        <dbReference type="ARBA" id="ARBA00006419"/>
    </source>
</evidence>
<keyword evidence="10" id="KW-1185">Reference proteome</keyword>
<dbReference type="PANTHER" id="PTHR21311">
    <property type="entry name" value="CONSERVED OLIGOMERIC GOLGI COMPLEX COMPONENT 8"/>
    <property type="match status" value="1"/>
</dbReference>
<accession>A0A9P5N3V5</accession>
<evidence type="ECO:0000313" key="10">
    <source>
        <dbReference type="Proteomes" id="UP000759537"/>
    </source>
</evidence>
<evidence type="ECO:0000256" key="7">
    <source>
        <dbReference type="ARBA" id="ARBA00023136"/>
    </source>
</evidence>
<reference evidence="9" key="1">
    <citation type="submission" date="2019-10" db="EMBL/GenBank/DDBJ databases">
        <authorList>
            <consortium name="DOE Joint Genome Institute"/>
            <person name="Kuo A."/>
            <person name="Miyauchi S."/>
            <person name="Kiss E."/>
            <person name="Drula E."/>
            <person name="Kohler A."/>
            <person name="Sanchez-Garcia M."/>
            <person name="Andreopoulos B."/>
            <person name="Barry K.W."/>
            <person name="Bonito G."/>
            <person name="Buee M."/>
            <person name="Carver A."/>
            <person name="Chen C."/>
            <person name="Cichocki N."/>
            <person name="Clum A."/>
            <person name="Culley D."/>
            <person name="Crous P.W."/>
            <person name="Fauchery L."/>
            <person name="Girlanda M."/>
            <person name="Hayes R."/>
            <person name="Keri Z."/>
            <person name="LaButti K."/>
            <person name="Lipzen A."/>
            <person name="Lombard V."/>
            <person name="Magnuson J."/>
            <person name="Maillard F."/>
            <person name="Morin E."/>
            <person name="Murat C."/>
            <person name="Nolan M."/>
            <person name="Ohm R."/>
            <person name="Pangilinan J."/>
            <person name="Pereira M."/>
            <person name="Perotto S."/>
            <person name="Peter M."/>
            <person name="Riley R."/>
            <person name="Sitrit Y."/>
            <person name="Stielow B."/>
            <person name="Szollosi G."/>
            <person name="Zifcakova L."/>
            <person name="Stursova M."/>
            <person name="Spatafora J.W."/>
            <person name="Tedersoo L."/>
            <person name="Vaario L.-M."/>
            <person name="Yamada A."/>
            <person name="Yan M."/>
            <person name="Wang P."/>
            <person name="Xu J."/>
            <person name="Bruns T."/>
            <person name="Baldrian P."/>
            <person name="Vilgalys R."/>
            <person name="Henrissat B."/>
            <person name="Grigoriev I.V."/>
            <person name="Hibbett D."/>
            <person name="Nagy L.G."/>
            <person name="Martin F.M."/>
        </authorList>
    </citation>
    <scope>NUCLEOTIDE SEQUENCE</scope>
    <source>
        <strain evidence="9">Prilba</strain>
    </source>
</reference>
<sequence>MALLSQLTYYATSFARPGFDFRMLLPPLFEDAVRARASGDFSGAEDEYARTPEKGWAAVRAAHSSGTTASAFYMPPQALLVYPPIAILANVLRAPLNGLRLCWVTSRKRWMPLSEVLVHYSKFLEMKHGAATAFLRLLVLFVRKGMD</sequence>
<evidence type="ECO:0000256" key="8">
    <source>
        <dbReference type="ARBA" id="ARBA00031347"/>
    </source>
</evidence>
<dbReference type="Proteomes" id="UP000759537">
    <property type="component" value="Unassembled WGS sequence"/>
</dbReference>
<proteinExistence type="inferred from homology"/>
<evidence type="ECO:0000256" key="5">
    <source>
        <dbReference type="ARBA" id="ARBA00022927"/>
    </source>
</evidence>
<gene>
    <name evidence="9" type="ORF">DFH94DRAFT_708345</name>
</gene>
<dbReference type="GO" id="GO:0006891">
    <property type="term" value="P:intra-Golgi vesicle-mediated transport"/>
    <property type="evidence" value="ECO:0007669"/>
    <property type="project" value="TreeGrafter"/>
</dbReference>
<dbReference type="InterPro" id="IPR007255">
    <property type="entry name" value="COG8"/>
</dbReference>
<dbReference type="OrthoDB" id="1661054at2759"/>
<comment type="caution">
    <text evidence="9">The sequence shown here is derived from an EMBL/GenBank/DDBJ whole genome shotgun (WGS) entry which is preliminary data.</text>
</comment>